<feature type="compositionally biased region" description="Polar residues" evidence="1">
    <location>
        <begin position="30"/>
        <end position="43"/>
    </location>
</feature>
<evidence type="ECO:0000313" key="3">
    <source>
        <dbReference type="Proteomes" id="UP000603865"/>
    </source>
</evidence>
<evidence type="ECO:0000256" key="1">
    <source>
        <dbReference type="SAM" id="MobiDB-lite"/>
    </source>
</evidence>
<gene>
    <name evidence="2" type="ORF">GCM10008957_31250</name>
</gene>
<protein>
    <submittedName>
        <fullName evidence="2">Uncharacterized protein</fullName>
    </submittedName>
</protein>
<reference evidence="2" key="1">
    <citation type="journal article" date="2014" name="Int. J. Syst. Evol. Microbiol.">
        <title>Complete genome sequence of Corynebacterium casei LMG S-19264T (=DSM 44701T), isolated from a smear-ripened cheese.</title>
        <authorList>
            <consortium name="US DOE Joint Genome Institute (JGI-PGF)"/>
            <person name="Walter F."/>
            <person name="Albersmeier A."/>
            <person name="Kalinowski J."/>
            <person name="Ruckert C."/>
        </authorList>
    </citation>
    <scope>NUCLEOTIDE SEQUENCE</scope>
    <source>
        <strain evidence="2">JCM 31311</strain>
    </source>
</reference>
<organism evidence="2 3">
    <name type="scientific">Deinococcus ruber</name>
    <dbReference type="NCBI Taxonomy" id="1848197"/>
    <lineage>
        <taxon>Bacteria</taxon>
        <taxon>Thermotogati</taxon>
        <taxon>Deinococcota</taxon>
        <taxon>Deinococci</taxon>
        <taxon>Deinococcales</taxon>
        <taxon>Deinococcaceae</taxon>
        <taxon>Deinococcus</taxon>
    </lineage>
</organism>
<feature type="region of interest" description="Disordered" evidence="1">
    <location>
        <begin position="30"/>
        <end position="69"/>
    </location>
</feature>
<accession>A0A918FAG1</accession>
<name>A0A918FAG1_9DEIO</name>
<comment type="caution">
    <text evidence="2">The sequence shown here is derived from an EMBL/GenBank/DDBJ whole genome shotgun (WGS) entry which is preliminary data.</text>
</comment>
<keyword evidence="3" id="KW-1185">Reference proteome</keyword>
<proteinExistence type="predicted"/>
<dbReference type="Proteomes" id="UP000603865">
    <property type="component" value="Unassembled WGS sequence"/>
</dbReference>
<reference evidence="2" key="2">
    <citation type="submission" date="2020-09" db="EMBL/GenBank/DDBJ databases">
        <authorList>
            <person name="Sun Q."/>
            <person name="Ohkuma M."/>
        </authorList>
    </citation>
    <scope>NUCLEOTIDE SEQUENCE</scope>
    <source>
        <strain evidence="2">JCM 31311</strain>
    </source>
</reference>
<dbReference type="RefSeq" id="WP_189091449.1">
    <property type="nucleotide sequence ID" value="NZ_BMQL01000019.1"/>
</dbReference>
<sequence length="69" mass="7520">MKTTNATAPNVTATLQRHTCVSCGGRFTSASPAPNACHGSSSCPFDEPDNWETYESDQQDERAEWDDPV</sequence>
<evidence type="ECO:0000313" key="2">
    <source>
        <dbReference type="EMBL" id="GGR16356.1"/>
    </source>
</evidence>
<dbReference type="EMBL" id="BMQL01000019">
    <property type="protein sequence ID" value="GGR16356.1"/>
    <property type="molecule type" value="Genomic_DNA"/>
</dbReference>
<dbReference type="AlphaFoldDB" id="A0A918FAG1"/>
<feature type="compositionally biased region" description="Acidic residues" evidence="1">
    <location>
        <begin position="46"/>
        <end position="69"/>
    </location>
</feature>